<dbReference type="InterPro" id="IPR029510">
    <property type="entry name" value="Ald_DH_CS_GLU"/>
</dbReference>
<dbReference type="Gene3D" id="3.40.605.10">
    <property type="entry name" value="Aldehyde Dehydrogenase, Chain A, domain 1"/>
    <property type="match status" value="1"/>
</dbReference>
<feature type="domain" description="Aldehyde dehydrogenase" evidence="8">
    <location>
        <begin position="53"/>
        <end position="512"/>
    </location>
</feature>
<dbReference type="PROSITE" id="PS00687">
    <property type="entry name" value="ALDEHYDE_DEHYDR_GLU"/>
    <property type="match status" value="1"/>
</dbReference>
<dbReference type="InterPro" id="IPR016161">
    <property type="entry name" value="Ald_DH/histidinol_DH"/>
</dbReference>
<dbReference type="InterPro" id="IPR050485">
    <property type="entry name" value="Proline_metab_enzyme"/>
</dbReference>
<evidence type="ECO:0000313" key="10">
    <source>
        <dbReference type="Proteomes" id="UP000050417"/>
    </source>
</evidence>
<dbReference type="Pfam" id="PF00171">
    <property type="entry name" value="Aldedh"/>
    <property type="match status" value="1"/>
</dbReference>
<comment type="similarity">
    <text evidence="7">Belongs to the aldehyde dehydrogenase family.</text>
</comment>
<feature type="active site" evidence="6">
    <location>
        <position position="290"/>
    </location>
</feature>
<dbReference type="PANTHER" id="PTHR42862:SF1">
    <property type="entry name" value="DELTA-1-PYRROLINE-5-CARBOXYLATE DEHYDROGENASE 2, ISOFORM A-RELATED"/>
    <property type="match status" value="1"/>
</dbReference>
<dbReference type="InterPro" id="IPR015590">
    <property type="entry name" value="Aldehyde_DH_dom"/>
</dbReference>
<dbReference type="SUPFAM" id="SSF53720">
    <property type="entry name" value="ALDH-like"/>
    <property type="match status" value="1"/>
</dbReference>
<dbReference type="Gene3D" id="3.40.309.10">
    <property type="entry name" value="Aldehyde Dehydrogenase, Chain A, domain 2"/>
    <property type="match status" value="1"/>
</dbReference>
<evidence type="ECO:0000259" key="8">
    <source>
        <dbReference type="Pfam" id="PF00171"/>
    </source>
</evidence>
<evidence type="ECO:0000256" key="4">
    <source>
        <dbReference type="ARBA" id="ARBA00023027"/>
    </source>
</evidence>
<evidence type="ECO:0000256" key="5">
    <source>
        <dbReference type="ARBA" id="ARBA00048142"/>
    </source>
</evidence>
<evidence type="ECO:0000313" key="9">
    <source>
        <dbReference type="EMBL" id="KPL79141.1"/>
    </source>
</evidence>
<dbReference type="AlphaFoldDB" id="A0A0P6XV78"/>
<dbReference type="GO" id="GO:0003842">
    <property type="term" value="F:L-glutamate gamma-semialdehyde dehydrogenase activity"/>
    <property type="evidence" value="ECO:0007669"/>
    <property type="project" value="UniProtKB-EC"/>
</dbReference>
<dbReference type="GO" id="GO:0010133">
    <property type="term" value="P:L-proline catabolic process to L-glutamate"/>
    <property type="evidence" value="ECO:0007669"/>
    <property type="project" value="TreeGrafter"/>
</dbReference>
<comment type="pathway">
    <text evidence="1">Amino-acid degradation; L-proline degradation into L-glutamate; L-glutamate from L-proline: step 2/2.</text>
</comment>
<dbReference type="InterPro" id="IPR016163">
    <property type="entry name" value="Ald_DH_C"/>
</dbReference>
<dbReference type="RefSeq" id="WP_075061782.1">
    <property type="nucleotide sequence ID" value="NZ_LGCL01000015.1"/>
</dbReference>
<keyword evidence="3 7" id="KW-0560">Oxidoreductase</keyword>
<dbReference type="InterPro" id="IPR016160">
    <property type="entry name" value="Ald_DH_CS_CYS"/>
</dbReference>
<dbReference type="PATRIC" id="fig|1134406.4.peg.282"/>
<evidence type="ECO:0000256" key="6">
    <source>
        <dbReference type="PROSITE-ProRule" id="PRU10007"/>
    </source>
</evidence>
<comment type="caution">
    <text evidence="9">The sequence shown here is derived from an EMBL/GenBank/DDBJ whole genome shotgun (WGS) entry which is preliminary data.</text>
</comment>
<gene>
    <name evidence="9" type="ORF">ADN00_04605</name>
</gene>
<proteinExistence type="inferred from homology"/>
<keyword evidence="10" id="KW-1185">Reference proteome</keyword>
<dbReference type="GO" id="GO:0009898">
    <property type="term" value="C:cytoplasmic side of plasma membrane"/>
    <property type="evidence" value="ECO:0007669"/>
    <property type="project" value="TreeGrafter"/>
</dbReference>
<dbReference type="PANTHER" id="PTHR42862">
    <property type="entry name" value="DELTA-1-PYRROLINE-5-CARBOXYLATE DEHYDROGENASE 1, ISOFORM A-RELATED"/>
    <property type="match status" value="1"/>
</dbReference>
<dbReference type="PROSITE" id="PS00070">
    <property type="entry name" value="ALDEHYDE_DEHYDR_CYS"/>
    <property type="match status" value="1"/>
</dbReference>
<comment type="catalytic activity">
    <reaction evidence="5">
        <text>L-glutamate 5-semialdehyde + NAD(+) + H2O = L-glutamate + NADH + 2 H(+)</text>
        <dbReference type="Rhea" id="RHEA:30235"/>
        <dbReference type="ChEBI" id="CHEBI:15377"/>
        <dbReference type="ChEBI" id="CHEBI:15378"/>
        <dbReference type="ChEBI" id="CHEBI:29985"/>
        <dbReference type="ChEBI" id="CHEBI:57540"/>
        <dbReference type="ChEBI" id="CHEBI:57945"/>
        <dbReference type="ChEBI" id="CHEBI:58066"/>
        <dbReference type="EC" id="1.2.1.88"/>
    </reaction>
</comment>
<accession>A0A0P6XV78</accession>
<sequence>MTAETTFKLTYATMYNPPEELHQRFDEALAEAKATLGREYGMIINGEEYFAAEKVEDRSPIHTDWVLGFFQKGTERDAQNALAAARKAFPGWAATPWQERVALVRKAADLINQRVFEIGAKLALEVGKNRMESLGDVAESADLYRYACTMMEAHDGYVKEMGIDPLAGYQVSNISVLRPYGVWVVISPFNFPAALTGGPVAHALVAGNTVVMKPATDTPWVPRMIAECLRDAGVPAGVFNYVTGPGRSLGQALIDSPDVNGITFTGSYDVGMGIYRDYAKGKYIRPIVLELGGKNPAIVSRHANLDDAAIGIVRSIFGLQGQKCSACSRVFVEAPVYDALVERLVNLTGKLAVGDPTERNVYMGPVINKSAYADYQAFCTDLGQHGRILTGGKVLTEGAMAKGYFVAPTLVDELPLDHRLWKQEMFLPIATIARVQSLDEAMRLANDVDYGLTAGFYGAEDELAWFEDKIEAGVTYMNRPQGATTGAWPGFQPFGGWKGSGAIGKNMGGWHYLPVYMREQIRTRVRKA</sequence>
<evidence type="ECO:0000256" key="3">
    <source>
        <dbReference type="ARBA" id="ARBA00023002"/>
    </source>
</evidence>
<dbReference type="Proteomes" id="UP000050417">
    <property type="component" value="Unassembled WGS sequence"/>
</dbReference>
<name>A0A0P6XV78_9CHLR</name>
<protein>
    <recommendedName>
        <fullName evidence="2">L-glutamate gamma-semialdehyde dehydrogenase</fullName>
        <ecNumber evidence="2">1.2.1.88</ecNumber>
    </recommendedName>
</protein>
<evidence type="ECO:0000256" key="2">
    <source>
        <dbReference type="ARBA" id="ARBA00012884"/>
    </source>
</evidence>
<organism evidence="9 10">
    <name type="scientific">Ornatilinea apprima</name>
    <dbReference type="NCBI Taxonomy" id="1134406"/>
    <lineage>
        <taxon>Bacteria</taxon>
        <taxon>Bacillati</taxon>
        <taxon>Chloroflexota</taxon>
        <taxon>Anaerolineae</taxon>
        <taxon>Anaerolineales</taxon>
        <taxon>Anaerolineaceae</taxon>
        <taxon>Ornatilinea</taxon>
    </lineage>
</organism>
<keyword evidence="4" id="KW-0520">NAD</keyword>
<reference evidence="9 10" key="1">
    <citation type="submission" date="2015-07" db="EMBL/GenBank/DDBJ databases">
        <title>Genome sequence of Ornatilinea apprima DSM 23815.</title>
        <authorList>
            <person name="Hemp J."/>
            <person name="Ward L.M."/>
            <person name="Pace L.A."/>
            <person name="Fischer W.W."/>
        </authorList>
    </citation>
    <scope>NUCLEOTIDE SEQUENCE [LARGE SCALE GENOMIC DNA]</scope>
    <source>
        <strain evidence="9 10">P3M-1</strain>
    </source>
</reference>
<dbReference type="EMBL" id="LGCL01000015">
    <property type="protein sequence ID" value="KPL79141.1"/>
    <property type="molecule type" value="Genomic_DNA"/>
</dbReference>
<dbReference type="InterPro" id="IPR016162">
    <property type="entry name" value="Ald_DH_N"/>
</dbReference>
<dbReference type="STRING" id="1134406.ADN00_04605"/>
<dbReference type="OrthoDB" id="9762913at2"/>
<evidence type="ECO:0000256" key="1">
    <source>
        <dbReference type="ARBA" id="ARBA00004786"/>
    </source>
</evidence>
<evidence type="ECO:0000256" key="7">
    <source>
        <dbReference type="RuleBase" id="RU003345"/>
    </source>
</evidence>
<dbReference type="EC" id="1.2.1.88" evidence="2"/>